<proteinExistence type="predicted"/>
<feature type="domain" description="Ribosomal RNA large subunit methyltransferase K/L-like methyltransferase" evidence="1">
    <location>
        <begin position="176"/>
        <end position="275"/>
    </location>
</feature>
<dbReference type="Pfam" id="PF01170">
    <property type="entry name" value="UPF0020"/>
    <property type="match status" value="1"/>
</dbReference>
<dbReference type="Proteomes" id="UP000680638">
    <property type="component" value="Unassembled WGS sequence"/>
</dbReference>
<gene>
    <name evidence="2" type="ORF">J21TS3_26780</name>
</gene>
<dbReference type="InterPro" id="IPR029063">
    <property type="entry name" value="SAM-dependent_MTases_sf"/>
</dbReference>
<organism evidence="2 3">
    <name type="scientific">Paenibacillus cookii</name>
    <dbReference type="NCBI Taxonomy" id="157839"/>
    <lineage>
        <taxon>Bacteria</taxon>
        <taxon>Bacillati</taxon>
        <taxon>Bacillota</taxon>
        <taxon>Bacilli</taxon>
        <taxon>Bacillales</taxon>
        <taxon>Paenibacillaceae</taxon>
        <taxon>Paenibacillus</taxon>
    </lineage>
</organism>
<evidence type="ECO:0000313" key="2">
    <source>
        <dbReference type="EMBL" id="GIO67857.1"/>
    </source>
</evidence>
<accession>A0ABQ4LX45</accession>
<evidence type="ECO:0000259" key="1">
    <source>
        <dbReference type="Pfam" id="PF01170"/>
    </source>
</evidence>
<keyword evidence="2" id="KW-0489">Methyltransferase</keyword>
<dbReference type="GO" id="GO:0008168">
    <property type="term" value="F:methyltransferase activity"/>
    <property type="evidence" value="ECO:0007669"/>
    <property type="project" value="UniProtKB-KW"/>
</dbReference>
<dbReference type="RefSeq" id="WP_212950202.1">
    <property type="nucleotide sequence ID" value="NZ_BORW01000012.1"/>
</dbReference>
<dbReference type="PANTHER" id="PTHR14911">
    <property type="entry name" value="THUMP DOMAIN-CONTAINING"/>
    <property type="match status" value="1"/>
</dbReference>
<protein>
    <submittedName>
        <fullName evidence="2">Methyltransferase</fullName>
    </submittedName>
</protein>
<evidence type="ECO:0000313" key="3">
    <source>
        <dbReference type="Proteomes" id="UP000680638"/>
    </source>
</evidence>
<reference evidence="2 3" key="1">
    <citation type="submission" date="2021-03" db="EMBL/GenBank/DDBJ databases">
        <title>Antimicrobial resistance genes in bacteria isolated from Japanese honey, and their potential for conferring macrolide and lincosamide resistance in the American foulbrood pathogen Paenibacillus larvae.</title>
        <authorList>
            <person name="Okamoto M."/>
            <person name="Kumagai M."/>
            <person name="Kanamori H."/>
            <person name="Takamatsu D."/>
        </authorList>
    </citation>
    <scope>NUCLEOTIDE SEQUENCE [LARGE SCALE GENOMIC DNA]</scope>
    <source>
        <strain evidence="2 3">J21TS3</strain>
    </source>
</reference>
<dbReference type="SUPFAM" id="SSF53335">
    <property type="entry name" value="S-adenosyl-L-methionine-dependent methyltransferases"/>
    <property type="match status" value="1"/>
</dbReference>
<keyword evidence="2" id="KW-0808">Transferase</keyword>
<dbReference type="PANTHER" id="PTHR14911:SF13">
    <property type="entry name" value="TRNA (GUANINE(6)-N2)-METHYLTRANSFERASE THUMP3"/>
    <property type="match status" value="1"/>
</dbReference>
<dbReference type="InterPro" id="IPR000241">
    <property type="entry name" value="RlmKL-like_Mtase"/>
</dbReference>
<dbReference type="GO" id="GO:0032259">
    <property type="term" value="P:methylation"/>
    <property type="evidence" value="ECO:0007669"/>
    <property type="project" value="UniProtKB-KW"/>
</dbReference>
<dbReference type="Gene3D" id="3.40.50.150">
    <property type="entry name" value="Vaccinia Virus protein VP39"/>
    <property type="match status" value="1"/>
</dbReference>
<name>A0ABQ4LX45_9BACL</name>
<dbReference type="EMBL" id="BORW01000012">
    <property type="protein sequence ID" value="GIO67857.1"/>
    <property type="molecule type" value="Genomic_DNA"/>
</dbReference>
<comment type="caution">
    <text evidence="2">The sequence shown here is derived from an EMBL/GenBank/DDBJ whole genome shotgun (WGS) entry which is preliminary data.</text>
</comment>
<dbReference type="CDD" id="cd02440">
    <property type="entry name" value="AdoMet_MTases"/>
    <property type="match status" value="1"/>
</dbReference>
<sequence>MHEQIAERIDEPIDERIQQALADGRSLYLYAYASHETEAELCAMELRALFGGCMEWQTGALLLSRRRIDPDRSPFLNLRLDIAASGDSAEKIAELAGSRRWVESGEPFKVTYIKAGDPFDYAEQRSFERLVGSRIQGKADMKHPDVTLGLTALNGTWVLGVRHAPKRAWHAHIHKPQNYSTGLSAAVARALVNIAAPETEGVRLLDPCCGMGNVLIEALSMGLDIRGRDINPLAVRGARTNLKHYGFSETLVTLGDMNDLEGHYDAAVLDMPYNLCSVLPEEEQRRMLTSLRRLAPRAVIVTTEEDVRVRVQEAGYRIADECQVRKGSFVRQVWLCEALQ</sequence>
<keyword evidence="3" id="KW-1185">Reference proteome</keyword>